<accession>A0AAV0R0V3</accession>
<gene>
    <name evidence="1" type="ORF">LITE_LOCUS45825</name>
</gene>
<dbReference type="Proteomes" id="UP001154282">
    <property type="component" value="Unassembled WGS sequence"/>
</dbReference>
<evidence type="ECO:0000313" key="1">
    <source>
        <dbReference type="EMBL" id="CAI0551138.1"/>
    </source>
</evidence>
<dbReference type="AlphaFoldDB" id="A0AAV0R0V3"/>
<keyword evidence="2" id="KW-1185">Reference proteome</keyword>
<feature type="non-terminal residue" evidence="1">
    <location>
        <position position="128"/>
    </location>
</feature>
<protein>
    <submittedName>
        <fullName evidence="1">Uncharacterized protein</fullName>
    </submittedName>
</protein>
<name>A0AAV0R0V3_9ROSI</name>
<organism evidence="1 2">
    <name type="scientific">Linum tenue</name>
    <dbReference type="NCBI Taxonomy" id="586396"/>
    <lineage>
        <taxon>Eukaryota</taxon>
        <taxon>Viridiplantae</taxon>
        <taxon>Streptophyta</taxon>
        <taxon>Embryophyta</taxon>
        <taxon>Tracheophyta</taxon>
        <taxon>Spermatophyta</taxon>
        <taxon>Magnoliopsida</taxon>
        <taxon>eudicotyledons</taxon>
        <taxon>Gunneridae</taxon>
        <taxon>Pentapetalae</taxon>
        <taxon>rosids</taxon>
        <taxon>fabids</taxon>
        <taxon>Malpighiales</taxon>
        <taxon>Linaceae</taxon>
        <taxon>Linum</taxon>
    </lineage>
</organism>
<reference evidence="1" key="1">
    <citation type="submission" date="2022-08" db="EMBL/GenBank/DDBJ databases">
        <authorList>
            <person name="Gutierrez-Valencia J."/>
        </authorList>
    </citation>
    <scope>NUCLEOTIDE SEQUENCE</scope>
</reference>
<dbReference type="EMBL" id="CAMGYJ010000010">
    <property type="protein sequence ID" value="CAI0551138.1"/>
    <property type="molecule type" value="Genomic_DNA"/>
</dbReference>
<sequence length="128" mass="14780">MQRTRLWKRDAILGRSLVRDQIEKKDDSQLWLERNRRIFRDDGNSSSVVLQKTVRAIAEWLVAHGKMSREQGQLRQLSNYANSMDKCDIGINHTREGVMLAPAGVRLQDFCPSPPFDPDGRVQWVFVA</sequence>
<comment type="caution">
    <text evidence="1">The sequence shown here is derived from an EMBL/GenBank/DDBJ whole genome shotgun (WGS) entry which is preliminary data.</text>
</comment>
<evidence type="ECO:0000313" key="2">
    <source>
        <dbReference type="Proteomes" id="UP001154282"/>
    </source>
</evidence>
<proteinExistence type="predicted"/>